<dbReference type="InterPro" id="IPR008278">
    <property type="entry name" value="4-PPantetheinyl_Trfase_dom"/>
</dbReference>
<dbReference type="GO" id="GO:0016740">
    <property type="term" value="F:transferase activity"/>
    <property type="evidence" value="ECO:0007669"/>
    <property type="project" value="UniProtKB-KW"/>
</dbReference>
<comment type="caution">
    <text evidence="3">The sequence shown here is derived from an EMBL/GenBank/DDBJ whole genome shotgun (WGS) entry which is preliminary data.</text>
</comment>
<evidence type="ECO:0000313" key="3">
    <source>
        <dbReference type="EMBL" id="RKI15877.1"/>
    </source>
</evidence>
<dbReference type="RefSeq" id="WP_120531848.1">
    <property type="nucleotide sequence ID" value="NZ_RAWI01000014.1"/>
</dbReference>
<dbReference type="EMBL" id="RAWI01000014">
    <property type="protein sequence ID" value="RKI15877.1"/>
    <property type="molecule type" value="Genomic_DNA"/>
</dbReference>
<proteinExistence type="predicted"/>
<evidence type="ECO:0000256" key="1">
    <source>
        <dbReference type="ARBA" id="ARBA00022679"/>
    </source>
</evidence>
<name>A0ABX9QQ99_9BACT</name>
<gene>
    <name evidence="3" type="ORF">D7Y13_03535</name>
</gene>
<evidence type="ECO:0000313" key="4">
    <source>
        <dbReference type="Proteomes" id="UP000278907"/>
    </source>
</evidence>
<accession>A0ABX9QQ99</accession>
<organism evidence="3 4">
    <name type="scientific">Corallococcus praedator</name>
    <dbReference type="NCBI Taxonomy" id="2316724"/>
    <lineage>
        <taxon>Bacteria</taxon>
        <taxon>Pseudomonadati</taxon>
        <taxon>Myxococcota</taxon>
        <taxon>Myxococcia</taxon>
        <taxon>Myxococcales</taxon>
        <taxon>Cystobacterineae</taxon>
        <taxon>Myxococcaceae</taxon>
        <taxon>Corallococcus</taxon>
    </lineage>
</organism>
<evidence type="ECO:0000259" key="2">
    <source>
        <dbReference type="Pfam" id="PF01648"/>
    </source>
</evidence>
<protein>
    <submittedName>
        <fullName evidence="3">4'-phosphopantetheinyl transferase superfamily protein</fullName>
    </submittedName>
</protein>
<dbReference type="Gene3D" id="3.90.470.20">
    <property type="entry name" value="4'-phosphopantetheinyl transferase domain"/>
    <property type="match status" value="1"/>
</dbReference>
<reference evidence="3 4" key="1">
    <citation type="submission" date="2018-09" db="EMBL/GenBank/DDBJ databases">
        <authorList>
            <person name="Livingstone P.G."/>
            <person name="Whitworth D.E."/>
        </authorList>
    </citation>
    <scope>NUCLEOTIDE SEQUENCE [LARGE SCALE GENOMIC DNA]</scope>
    <source>
        <strain evidence="3 4">CA031B</strain>
    </source>
</reference>
<feature type="domain" description="4'-phosphopantetheinyl transferase" evidence="2">
    <location>
        <begin position="3"/>
        <end position="91"/>
    </location>
</feature>
<keyword evidence="4" id="KW-1185">Reference proteome</keyword>
<dbReference type="Proteomes" id="UP000278907">
    <property type="component" value="Unassembled WGS sequence"/>
</dbReference>
<dbReference type="InterPro" id="IPR037143">
    <property type="entry name" value="4-PPantetheinyl_Trfase_dom_sf"/>
</dbReference>
<keyword evidence="1 3" id="KW-0808">Transferase</keyword>
<dbReference type="SUPFAM" id="SSF56214">
    <property type="entry name" value="4'-phosphopantetheinyl transferase"/>
    <property type="match status" value="1"/>
</dbReference>
<dbReference type="Pfam" id="PF01648">
    <property type="entry name" value="ACPS"/>
    <property type="match status" value="1"/>
</dbReference>
<sequence length="121" mass="13403">MGLGHDLQSVAELEATRALLEPDVFFTAAELERFAHARSPVESMAAGFSAKEALFKALPRIDTWFWTDAELLHDARHAPRFHFHGALAEHLTREGWQVSVSLSHSGGFVSTVVVVMHVPRS</sequence>